<keyword evidence="1" id="KW-1185">Reference proteome</keyword>
<name>A0A1U8NXE5_GOSHI</name>
<reference evidence="1" key="1">
    <citation type="journal article" date="2020" name="Nat. Genet.">
        <title>Genomic diversifications of five Gossypium allopolyploid species and their impact on cotton improvement.</title>
        <authorList>
            <person name="Chen Z.J."/>
            <person name="Sreedasyam A."/>
            <person name="Ando A."/>
            <person name="Song Q."/>
            <person name="De Santiago L.M."/>
            <person name="Hulse-Kemp A.M."/>
            <person name="Ding M."/>
            <person name="Ye W."/>
            <person name="Kirkbride R.C."/>
            <person name="Jenkins J."/>
            <person name="Plott C."/>
            <person name="Lovell J."/>
            <person name="Lin Y.M."/>
            <person name="Vaughn R."/>
            <person name="Liu B."/>
            <person name="Simpson S."/>
            <person name="Scheffler B.E."/>
            <person name="Wen L."/>
            <person name="Saski C.A."/>
            <person name="Grover C.E."/>
            <person name="Hu G."/>
            <person name="Conover J.L."/>
            <person name="Carlson J.W."/>
            <person name="Shu S."/>
            <person name="Boston L.B."/>
            <person name="Williams M."/>
            <person name="Peterson D.G."/>
            <person name="McGee K."/>
            <person name="Jones D.C."/>
            <person name="Wendel J.F."/>
            <person name="Stelly D.M."/>
            <person name="Grimwood J."/>
            <person name="Schmutz J."/>
        </authorList>
    </citation>
    <scope>NUCLEOTIDE SEQUENCE [LARGE SCALE GENOMIC DNA]</scope>
    <source>
        <strain evidence="1">cv. TM-1</strain>
    </source>
</reference>
<proteinExistence type="predicted"/>
<dbReference type="PaxDb" id="3635-A0A1U8NXE5"/>
<dbReference type="SMR" id="A0A1U8NXE5"/>
<dbReference type="InterPro" id="IPR038939">
    <property type="entry name" value="PDV1/PDV2"/>
</dbReference>
<dbReference type="RefSeq" id="XP_016743632.1">
    <property type="nucleotide sequence ID" value="XM_016888143.2"/>
</dbReference>
<gene>
    <name evidence="2" type="primary">LOC107952936</name>
</gene>
<evidence type="ECO:0000313" key="1">
    <source>
        <dbReference type="Proteomes" id="UP000818029"/>
    </source>
</evidence>
<dbReference type="PANTHER" id="PTHR33600:SF5">
    <property type="entry name" value="PLASTID DIVISION PROTEIN PDV1"/>
    <property type="match status" value="1"/>
</dbReference>
<sequence>MVVGYVFQPMELNNKKLPSLIERAWALHDRLNHEIDDSISFCRYCSDHGRYCDIGQTPFLERKRLIAIRDSLNQVENTLLHLQKLQSWQLKDRQLALSRLEQTRSCLIKQVTQYEGRPLDVVKELSACFGNDHENKTSIDRDVEESVKKNEGESSRRRISGFLICCIRVLFRPWKWQNAVGIAVNLILISASLSSTIKFYHSKQQPYSNSQRKTIVSATYSKEKAAEKLDTLLTISKMPLDVFCGRG</sequence>
<evidence type="ECO:0008006" key="3">
    <source>
        <dbReference type="Google" id="ProtNLM"/>
    </source>
</evidence>
<dbReference type="OrthoDB" id="1892915at2759"/>
<dbReference type="PANTHER" id="PTHR33600">
    <property type="entry name" value="PLASTID DIVISION PROTEIN PDV2"/>
    <property type="match status" value="1"/>
</dbReference>
<dbReference type="AlphaFoldDB" id="A0A1U8NXE5"/>
<reference evidence="2" key="2">
    <citation type="submission" date="2025-08" db="UniProtKB">
        <authorList>
            <consortium name="RefSeq"/>
        </authorList>
    </citation>
    <scope>IDENTIFICATION</scope>
</reference>
<accession>A0A1U8NXE5</accession>
<dbReference type="GeneID" id="107952936"/>
<dbReference type="GO" id="GO:0010020">
    <property type="term" value="P:chloroplast fission"/>
    <property type="evidence" value="ECO:0007669"/>
    <property type="project" value="InterPro"/>
</dbReference>
<organism evidence="1 2">
    <name type="scientific">Gossypium hirsutum</name>
    <name type="common">Upland cotton</name>
    <name type="synonym">Gossypium mexicanum</name>
    <dbReference type="NCBI Taxonomy" id="3635"/>
    <lineage>
        <taxon>Eukaryota</taxon>
        <taxon>Viridiplantae</taxon>
        <taxon>Streptophyta</taxon>
        <taxon>Embryophyta</taxon>
        <taxon>Tracheophyta</taxon>
        <taxon>Spermatophyta</taxon>
        <taxon>Magnoliopsida</taxon>
        <taxon>eudicotyledons</taxon>
        <taxon>Gunneridae</taxon>
        <taxon>Pentapetalae</taxon>
        <taxon>rosids</taxon>
        <taxon>malvids</taxon>
        <taxon>Malvales</taxon>
        <taxon>Malvaceae</taxon>
        <taxon>Malvoideae</taxon>
        <taxon>Gossypium</taxon>
    </lineage>
</organism>
<protein>
    <recommendedName>
        <fullName evidence="3">Plastid division protein PDV1-like</fullName>
    </recommendedName>
</protein>
<dbReference type="KEGG" id="ghi:107952936"/>
<dbReference type="Proteomes" id="UP000818029">
    <property type="component" value="Chromosome A07"/>
</dbReference>
<evidence type="ECO:0000313" key="2">
    <source>
        <dbReference type="RefSeq" id="XP_016743632.1"/>
    </source>
</evidence>